<name>A0A151JC88_9HYME</name>
<organism evidence="2 3">
    <name type="scientific">Trachymyrmex cornetzi</name>
    <dbReference type="NCBI Taxonomy" id="471704"/>
    <lineage>
        <taxon>Eukaryota</taxon>
        <taxon>Metazoa</taxon>
        <taxon>Ecdysozoa</taxon>
        <taxon>Arthropoda</taxon>
        <taxon>Hexapoda</taxon>
        <taxon>Insecta</taxon>
        <taxon>Pterygota</taxon>
        <taxon>Neoptera</taxon>
        <taxon>Endopterygota</taxon>
        <taxon>Hymenoptera</taxon>
        <taxon>Apocrita</taxon>
        <taxon>Aculeata</taxon>
        <taxon>Formicoidea</taxon>
        <taxon>Formicidae</taxon>
        <taxon>Myrmicinae</taxon>
        <taxon>Trachymyrmex</taxon>
    </lineage>
</organism>
<dbReference type="InterPro" id="IPR006578">
    <property type="entry name" value="MADF-dom"/>
</dbReference>
<evidence type="ECO:0000313" key="2">
    <source>
        <dbReference type="EMBL" id="KYN22638.1"/>
    </source>
</evidence>
<evidence type="ECO:0000259" key="1">
    <source>
        <dbReference type="Pfam" id="PF10545"/>
    </source>
</evidence>
<dbReference type="EMBL" id="KQ979096">
    <property type="protein sequence ID" value="KYN22638.1"/>
    <property type="molecule type" value="Genomic_DNA"/>
</dbReference>
<keyword evidence="3" id="KW-1185">Reference proteome</keyword>
<dbReference type="Proteomes" id="UP000078492">
    <property type="component" value="Unassembled WGS sequence"/>
</dbReference>
<feature type="domain" description="MADF" evidence="1">
    <location>
        <begin position="2"/>
        <end position="32"/>
    </location>
</feature>
<dbReference type="Pfam" id="PF10545">
    <property type="entry name" value="MADF_DNA_bdg"/>
    <property type="match status" value="1"/>
</dbReference>
<evidence type="ECO:0000313" key="3">
    <source>
        <dbReference type="Proteomes" id="UP000078492"/>
    </source>
</evidence>
<proteinExistence type="predicted"/>
<dbReference type="AlphaFoldDB" id="A0A151JC88"/>
<protein>
    <recommendedName>
        <fullName evidence="1">MADF domain-containing protein</fullName>
    </recommendedName>
</protein>
<accession>A0A151JC88</accession>
<gene>
    <name evidence="2" type="ORF">ALC57_04956</name>
</gene>
<sequence>MGGVLSVDEAKRRWRYLRDCYMEAKKKEHEYTNTETQ</sequence>
<reference evidence="2 3" key="1">
    <citation type="submission" date="2015-09" db="EMBL/GenBank/DDBJ databases">
        <title>Trachymyrmex cornetzi WGS genome.</title>
        <authorList>
            <person name="Nygaard S."/>
            <person name="Hu H."/>
            <person name="Boomsma J."/>
            <person name="Zhang G."/>
        </authorList>
    </citation>
    <scope>NUCLEOTIDE SEQUENCE [LARGE SCALE GENOMIC DNA]</scope>
    <source>
        <strain evidence="2">Tcor2-1</strain>
        <tissue evidence="2">Whole body</tissue>
    </source>
</reference>